<feature type="domain" description="Nuclease associated modular" evidence="1">
    <location>
        <begin position="95"/>
        <end position="111"/>
    </location>
</feature>
<dbReference type="RefSeq" id="YP_009945077.1">
    <property type="nucleotide sequence ID" value="NC_051483.1"/>
</dbReference>
<keyword evidence="2" id="KW-0255">Endonuclease</keyword>
<dbReference type="GO" id="GO:0004519">
    <property type="term" value="F:endonuclease activity"/>
    <property type="evidence" value="ECO:0007669"/>
    <property type="project" value="UniProtKB-KW"/>
</dbReference>
<name>A0A7L8EY50_MONLA</name>
<dbReference type="Gene3D" id="3.40.1440.10">
    <property type="entry name" value="GIY-YIG endonuclease"/>
    <property type="match status" value="1"/>
</dbReference>
<dbReference type="InterPro" id="IPR006350">
    <property type="entry name" value="Intron_endoG1"/>
</dbReference>
<dbReference type="SUPFAM" id="SSF82771">
    <property type="entry name" value="GIY-YIG endonuclease"/>
    <property type="match status" value="1"/>
</dbReference>
<keyword evidence="2" id="KW-0540">Nuclease</keyword>
<evidence type="ECO:0000313" key="2">
    <source>
        <dbReference type="EMBL" id="QOE17441.1"/>
    </source>
</evidence>
<dbReference type="InterPro" id="IPR035901">
    <property type="entry name" value="GIY-YIG_endonuc_sf"/>
</dbReference>
<keyword evidence="2" id="KW-0378">Hydrolase</keyword>
<accession>A0A7L8EY50</accession>
<dbReference type="AlphaFoldDB" id="A0A7L8EY50"/>
<proteinExistence type="predicted"/>
<dbReference type="NCBIfam" id="TIGR01453">
    <property type="entry name" value="grpIintron_endo"/>
    <property type="match status" value="1"/>
</dbReference>
<dbReference type="EMBL" id="MN881998">
    <property type="protein sequence ID" value="QOE17441.1"/>
    <property type="molecule type" value="Genomic_DNA"/>
</dbReference>
<organism evidence="2">
    <name type="scientific">Monilinia laxa</name>
    <name type="common">Brown rot fungus</name>
    <name type="synonym">Sclerotinia laxa</name>
    <dbReference type="NCBI Taxonomy" id="61186"/>
    <lineage>
        <taxon>Eukaryota</taxon>
        <taxon>Fungi</taxon>
        <taxon>Dikarya</taxon>
        <taxon>Ascomycota</taxon>
        <taxon>Pezizomycotina</taxon>
        <taxon>Leotiomycetes</taxon>
        <taxon>Helotiales</taxon>
        <taxon>Sclerotiniaceae</taxon>
        <taxon>Monilinia</taxon>
    </lineage>
</organism>
<reference evidence="2" key="1">
    <citation type="journal article" date="2020" name="Sci. Rep.">
        <title>First characterization of the complete mitochondrial genome of fungal plant-pathogen Monilinia laxa which represents the mobile intron rich structure.</title>
        <authorList>
            <person name="Yildiz G."/>
            <person name="Ozkilinc H."/>
        </authorList>
    </citation>
    <scope>NUCLEOTIDE SEQUENCE</scope>
</reference>
<dbReference type="InterPro" id="IPR003611">
    <property type="entry name" value="NUMOD3"/>
</dbReference>
<evidence type="ECO:0000259" key="1">
    <source>
        <dbReference type="SMART" id="SM00496"/>
    </source>
</evidence>
<geneLocation type="mitochondrion" evidence="2"/>
<keyword evidence="2" id="KW-0496">Mitochondrion</keyword>
<dbReference type="SMART" id="SM00496">
    <property type="entry name" value="IENR2"/>
    <property type="match status" value="2"/>
</dbReference>
<protein>
    <submittedName>
        <fullName evidence="2">GIY-YIG endonuclease</fullName>
    </submittedName>
</protein>
<dbReference type="GeneID" id="60235901"/>
<dbReference type="GO" id="GO:0003677">
    <property type="term" value="F:DNA binding"/>
    <property type="evidence" value="ECO:0007669"/>
    <property type="project" value="InterPro"/>
</dbReference>
<gene>
    <name evidence="2" type="primary">atp6</name>
</gene>
<sequence length="128" mass="14732">MSSSKRGASLICKALLKYGYAGFRLEILEYCPISIVLDREQFYIDKLNPEYNILKIAGSNLGYKHSEASLKLMSEASKSRNESEEVLMFKREIMLDRKLSEDHLEKMAKNNPFRVHILLSNLETGENK</sequence>
<feature type="domain" description="Nuclease associated modular" evidence="1">
    <location>
        <begin position="61"/>
        <end position="77"/>
    </location>
</feature>